<keyword evidence="2" id="KW-1185">Reference proteome</keyword>
<evidence type="ECO:0000313" key="1">
    <source>
        <dbReference type="EMBL" id="KAH7844507.1"/>
    </source>
</evidence>
<dbReference type="EMBL" id="CM037151">
    <property type="protein sequence ID" value="KAH7844507.1"/>
    <property type="molecule type" value="Genomic_DNA"/>
</dbReference>
<organism evidence="1 2">
    <name type="scientific">Vaccinium darrowii</name>
    <dbReference type="NCBI Taxonomy" id="229202"/>
    <lineage>
        <taxon>Eukaryota</taxon>
        <taxon>Viridiplantae</taxon>
        <taxon>Streptophyta</taxon>
        <taxon>Embryophyta</taxon>
        <taxon>Tracheophyta</taxon>
        <taxon>Spermatophyta</taxon>
        <taxon>Magnoliopsida</taxon>
        <taxon>eudicotyledons</taxon>
        <taxon>Gunneridae</taxon>
        <taxon>Pentapetalae</taxon>
        <taxon>asterids</taxon>
        <taxon>Ericales</taxon>
        <taxon>Ericaceae</taxon>
        <taxon>Vaccinioideae</taxon>
        <taxon>Vaccinieae</taxon>
        <taxon>Vaccinium</taxon>
    </lineage>
</organism>
<protein>
    <submittedName>
        <fullName evidence="1">Uncharacterized protein</fullName>
    </submittedName>
</protein>
<gene>
    <name evidence="1" type="ORF">Vadar_028798</name>
</gene>
<dbReference type="Proteomes" id="UP000828048">
    <property type="component" value="Chromosome 1"/>
</dbReference>
<accession>A0ACB7XUR6</accession>
<comment type="caution">
    <text evidence="1">The sequence shown here is derived from an EMBL/GenBank/DDBJ whole genome shotgun (WGS) entry which is preliminary data.</text>
</comment>
<sequence length="254" mass="28185">MGSWNREDLDVVLVPSGLLIMAGYHLLLLRRYYSATAKDQHYRGTWAVATLEEVVDIKDRGPAVQVINNNITAAFSLSSISLIVSSLIGTWFGSSNPMASTLIYGDTSQSIMAYKHIGLLICFLVAFASFLQSARCYIHSSFLITMPKAYANKEYLREAVVHGSNCWSVGMRALYFAFTLLLWVFGPIPMFVSSVVMVVVLCKLDWYTTTLRPFPRAKEPSIVTQFEHGIAAACKAVGQEMTNVVSAIEHRGRP</sequence>
<name>A0ACB7XUR6_9ERIC</name>
<proteinExistence type="predicted"/>
<reference evidence="1 2" key="1">
    <citation type="journal article" date="2021" name="Hortic Res">
        <title>High-quality reference genome and annotation aids understanding of berry development for evergreen blueberry (Vaccinium darrowii).</title>
        <authorList>
            <person name="Yu J."/>
            <person name="Hulse-Kemp A.M."/>
            <person name="Babiker E."/>
            <person name="Staton M."/>
        </authorList>
    </citation>
    <scope>NUCLEOTIDE SEQUENCE [LARGE SCALE GENOMIC DNA]</scope>
    <source>
        <strain evidence="2">cv. NJ 8807/NJ 8810</strain>
        <tissue evidence="1">Young leaf</tissue>
    </source>
</reference>
<evidence type="ECO:0000313" key="2">
    <source>
        <dbReference type="Proteomes" id="UP000828048"/>
    </source>
</evidence>